<comment type="caution">
    <text evidence="1">The sequence shown here is derived from an EMBL/GenBank/DDBJ whole genome shotgun (WGS) entry which is preliminary data.</text>
</comment>
<keyword evidence="2" id="KW-1185">Reference proteome</keyword>
<organism evidence="1 2">
    <name type="scientific">Taxus chinensis</name>
    <name type="common">Chinese yew</name>
    <name type="synonym">Taxus wallichiana var. chinensis</name>
    <dbReference type="NCBI Taxonomy" id="29808"/>
    <lineage>
        <taxon>Eukaryota</taxon>
        <taxon>Viridiplantae</taxon>
        <taxon>Streptophyta</taxon>
        <taxon>Embryophyta</taxon>
        <taxon>Tracheophyta</taxon>
        <taxon>Spermatophyta</taxon>
        <taxon>Pinopsida</taxon>
        <taxon>Pinidae</taxon>
        <taxon>Conifers II</taxon>
        <taxon>Cupressales</taxon>
        <taxon>Taxaceae</taxon>
        <taxon>Taxus</taxon>
    </lineage>
</organism>
<name>A0AA38L7N4_TAXCH</name>
<accession>A0AA38L7N4</accession>
<feature type="non-terminal residue" evidence="1">
    <location>
        <position position="64"/>
    </location>
</feature>
<dbReference type="EMBL" id="JAHRHJ020000006">
    <property type="protein sequence ID" value="KAH9310372.1"/>
    <property type="molecule type" value="Genomic_DNA"/>
</dbReference>
<sequence length="64" mass="7197">FIAPFVVWKSMIFLGMGSEGKLEFIPKVQSPGPIQMNTPSQRNVFVDFMLPQKLLSSSPQLVEE</sequence>
<dbReference type="Proteomes" id="UP000824469">
    <property type="component" value="Unassembled WGS sequence"/>
</dbReference>
<reference evidence="1 2" key="1">
    <citation type="journal article" date="2021" name="Nat. Plants">
        <title>The Taxus genome provides insights into paclitaxel biosynthesis.</title>
        <authorList>
            <person name="Xiong X."/>
            <person name="Gou J."/>
            <person name="Liao Q."/>
            <person name="Li Y."/>
            <person name="Zhou Q."/>
            <person name="Bi G."/>
            <person name="Li C."/>
            <person name="Du R."/>
            <person name="Wang X."/>
            <person name="Sun T."/>
            <person name="Guo L."/>
            <person name="Liang H."/>
            <person name="Lu P."/>
            <person name="Wu Y."/>
            <person name="Zhang Z."/>
            <person name="Ro D.K."/>
            <person name="Shang Y."/>
            <person name="Huang S."/>
            <person name="Yan J."/>
        </authorList>
    </citation>
    <scope>NUCLEOTIDE SEQUENCE [LARGE SCALE GENOMIC DNA]</scope>
    <source>
        <strain evidence="1">Ta-2019</strain>
    </source>
</reference>
<gene>
    <name evidence="1" type="ORF">KI387_025407</name>
</gene>
<evidence type="ECO:0000313" key="2">
    <source>
        <dbReference type="Proteomes" id="UP000824469"/>
    </source>
</evidence>
<evidence type="ECO:0000313" key="1">
    <source>
        <dbReference type="EMBL" id="KAH9310372.1"/>
    </source>
</evidence>
<protein>
    <submittedName>
        <fullName evidence="1">Uncharacterized protein</fullName>
    </submittedName>
</protein>
<feature type="non-terminal residue" evidence="1">
    <location>
        <position position="1"/>
    </location>
</feature>
<proteinExistence type="predicted"/>
<dbReference type="AlphaFoldDB" id="A0AA38L7N4"/>